<dbReference type="Proteomes" id="UP000002852">
    <property type="component" value="Unassembled WGS sequence"/>
</dbReference>
<protein>
    <submittedName>
        <fullName evidence="3">Uncharacterized protein</fullName>
    </submittedName>
</protein>
<reference evidence="4" key="2">
    <citation type="journal article" date="2013" name="Nat. Genet.">
        <title>The genome of the platyfish, Xiphophorus maculatus, provides insights into evolutionary adaptation and several complex traits.</title>
        <authorList>
            <person name="Schartl M."/>
            <person name="Walter R.B."/>
            <person name="Shen Y."/>
            <person name="Garcia T."/>
            <person name="Catchen J."/>
            <person name="Amores A."/>
            <person name="Braasch I."/>
            <person name="Chalopin D."/>
            <person name="Volff J.N."/>
            <person name="Lesch K.P."/>
            <person name="Bisazza A."/>
            <person name="Minx P."/>
            <person name="Hillier L."/>
            <person name="Wilson R.K."/>
            <person name="Fuerstenberg S."/>
            <person name="Boore J."/>
            <person name="Searle S."/>
            <person name="Postlethwait J.H."/>
            <person name="Warren W.C."/>
        </authorList>
    </citation>
    <scope>NUCLEOTIDE SEQUENCE [LARGE SCALE GENOMIC DNA]</scope>
    <source>
        <strain evidence="4">JP 163 A</strain>
    </source>
</reference>
<feature type="region of interest" description="Disordered" evidence="1">
    <location>
        <begin position="1"/>
        <end position="39"/>
    </location>
</feature>
<keyword evidence="2" id="KW-0472">Membrane</keyword>
<evidence type="ECO:0000313" key="3">
    <source>
        <dbReference type="Ensembl" id="ENSXMAP00000035494.1"/>
    </source>
</evidence>
<keyword evidence="2" id="KW-1133">Transmembrane helix</keyword>
<organism evidence="3 4">
    <name type="scientific">Xiphophorus maculatus</name>
    <name type="common">Southern platyfish</name>
    <name type="synonym">Platypoecilus maculatus</name>
    <dbReference type="NCBI Taxonomy" id="8083"/>
    <lineage>
        <taxon>Eukaryota</taxon>
        <taxon>Metazoa</taxon>
        <taxon>Chordata</taxon>
        <taxon>Craniata</taxon>
        <taxon>Vertebrata</taxon>
        <taxon>Euteleostomi</taxon>
        <taxon>Actinopterygii</taxon>
        <taxon>Neopterygii</taxon>
        <taxon>Teleostei</taxon>
        <taxon>Neoteleostei</taxon>
        <taxon>Acanthomorphata</taxon>
        <taxon>Ovalentaria</taxon>
        <taxon>Atherinomorphae</taxon>
        <taxon>Cyprinodontiformes</taxon>
        <taxon>Poeciliidae</taxon>
        <taxon>Poeciliinae</taxon>
        <taxon>Xiphophorus</taxon>
    </lineage>
</organism>
<feature type="transmembrane region" description="Helical" evidence="2">
    <location>
        <begin position="97"/>
        <end position="118"/>
    </location>
</feature>
<dbReference type="InParanoid" id="A0A3B5QW98"/>
<reference evidence="3" key="3">
    <citation type="submission" date="2025-08" db="UniProtKB">
        <authorList>
            <consortium name="Ensembl"/>
        </authorList>
    </citation>
    <scope>IDENTIFICATION</scope>
    <source>
        <strain evidence="3">JP 163 A</strain>
    </source>
</reference>
<keyword evidence="4" id="KW-1185">Reference proteome</keyword>
<accession>A0A3B5QW98</accession>
<evidence type="ECO:0000313" key="4">
    <source>
        <dbReference type="Proteomes" id="UP000002852"/>
    </source>
</evidence>
<dbReference type="AlphaFoldDB" id="A0A3B5QW98"/>
<evidence type="ECO:0000256" key="1">
    <source>
        <dbReference type="SAM" id="MobiDB-lite"/>
    </source>
</evidence>
<proteinExistence type="predicted"/>
<reference evidence="3" key="4">
    <citation type="submission" date="2025-09" db="UniProtKB">
        <authorList>
            <consortium name="Ensembl"/>
        </authorList>
    </citation>
    <scope>IDENTIFICATION</scope>
    <source>
        <strain evidence="3">JP 163 A</strain>
    </source>
</reference>
<keyword evidence="2" id="KW-0812">Transmembrane</keyword>
<reference evidence="4" key="1">
    <citation type="submission" date="2012-01" db="EMBL/GenBank/DDBJ databases">
        <authorList>
            <person name="Walter R."/>
            <person name="Schartl M."/>
            <person name="Warren W."/>
        </authorList>
    </citation>
    <scope>NUCLEOTIDE SEQUENCE [LARGE SCALE GENOMIC DNA]</scope>
    <source>
        <strain evidence="4">JP 163 A</strain>
    </source>
</reference>
<evidence type="ECO:0000256" key="2">
    <source>
        <dbReference type="SAM" id="Phobius"/>
    </source>
</evidence>
<feature type="compositionally biased region" description="Polar residues" evidence="1">
    <location>
        <begin position="27"/>
        <end position="39"/>
    </location>
</feature>
<dbReference type="GeneTree" id="ENSGT01110000271580"/>
<name>A0A3B5QW98_XIPMA</name>
<dbReference type="Ensembl" id="ENSXMAT00000028726.1">
    <property type="protein sequence ID" value="ENSXMAP00000035494.1"/>
    <property type="gene ID" value="ENSXMAG00000021946.1"/>
</dbReference>
<sequence length="120" mass="13224">MAAQHGLFVSPHSPRMGDEALEGAAASEQQGSSTPSFLSCSGELWRPTACLHKYWPRVCFVSICSLVTQDKDRPHPTGPKHPAASCPEPQAGRLPGFFIVLITTPFFYFFLTVARITVWF</sequence>